<keyword evidence="4 5" id="KW-0501">Molybdenum cofactor biosynthesis</keyword>
<dbReference type="PANTHER" id="PTHR43232">
    <property type="entry name" value="MOLYBDENUM COFACTOR BIOSYNTHESIS PROTEIN B"/>
    <property type="match status" value="1"/>
</dbReference>
<protein>
    <recommendedName>
        <fullName evidence="3 5">Molybdenum cofactor biosynthesis protein B</fullName>
    </recommendedName>
</protein>
<dbReference type="GO" id="GO:0005829">
    <property type="term" value="C:cytosol"/>
    <property type="evidence" value="ECO:0007669"/>
    <property type="project" value="TreeGrafter"/>
</dbReference>
<comment type="similarity">
    <text evidence="2 5">Belongs to the MoaB/Mog family.</text>
</comment>
<evidence type="ECO:0000313" key="8">
    <source>
        <dbReference type="Proteomes" id="UP000319732"/>
    </source>
</evidence>
<dbReference type="OrthoDB" id="9784492at2"/>
<dbReference type="SMART" id="SM00852">
    <property type="entry name" value="MoCF_biosynth"/>
    <property type="match status" value="1"/>
</dbReference>
<feature type="domain" description="MoaB/Mog" evidence="6">
    <location>
        <begin position="11"/>
        <end position="155"/>
    </location>
</feature>
<dbReference type="EMBL" id="VHSG01000005">
    <property type="protein sequence ID" value="TQV84701.1"/>
    <property type="molecule type" value="Genomic_DNA"/>
</dbReference>
<name>A0A545U5F7_9GAMM</name>
<dbReference type="PROSITE" id="PS01078">
    <property type="entry name" value="MOCF_BIOSYNTHESIS_1"/>
    <property type="match status" value="1"/>
</dbReference>
<dbReference type="Proteomes" id="UP000319732">
    <property type="component" value="Unassembled WGS sequence"/>
</dbReference>
<keyword evidence="8" id="KW-1185">Reference proteome</keyword>
<comment type="caution">
    <text evidence="7">The sequence shown here is derived from an EMBL/GenBank/DDBJ whole genome shotgun (WGS) entry which is preliminary data.</text>
</comment>
<dbReference type="NCBIfam" id="TIGR02667">
    <property type="entry name" value="moaB_proteo"/>
    <property type="match status" value="1"/>
</dbReference>
<dbReference type="CDD" id="cd00886">
    <property type="entry name" value="MogA_MoaB"/>
    <property type="match status" value="1"/>
</dbReference>
<dbReference type="AlphaFoldDB" id="A0A545U5F7"/>
<dbReference type="PIRSF" id="PIRSF006443">
    <property type="entry name" value="MoaB"/>
    <property type="match status" value="1"/>
</dbReference>
<dbReference type="GO" id="GO:0006777">
    <property type="term" value="P:Mo-molybdopterin cofactor biosynthetic process"/>
    <property type="evidence" value="ECO:0007669"/>
    <property type="project" value="UniProtKB-UniRule"/>
</dbReference>
<evidence type="ECO:0000256" key="4">
    <source>
        <dbReference type="ARBA" id="ARBA00023150"/>
    </source>
</evidence>
<evidence type="ECO:0000256" key="3">
    <source>
        <dbReference type="ARBA" id="ARBA00015262"/>
    </source>
</evidence>
<dbReference type="Pfam" id="PF00994">
    <property type="entry name" value="MoCF_biosynth"/>
    <property type="match status" value="1"/>
</dbReference>
<dbReference type="UniPathway" id="UPA00344"/>
<dbReference type="NCBIfam" id="TIGR00177">
    <property type="entry name" value="molyb_syn"/>
    <property type="match status" value="1"/>
</dbReference>
<accession>A0A545U5F7</accession>
<dbReference type="InterPro" id="IPR008284">
    <property type="entry name" value="MoCF_biosynth_CS"/>
</dbReference>
<dbReference type="InterPro" id="IPR013484">
    <property type="entry name" value="MoaB_proteobac"/>
</dbReference>
<dbReference type="RefSeq" id="WP_142902907.1">
    <property type="nucleotide sequence ID" value="NZ_ML660088.1"/>
</dbReference>
<evidence type="ECO:0000313" key="7">
    <source>
        <dbReference type="EMBL" id="TQV84701.1"/>
    </source>
</evidence>
<evidence type="ECO:0000256" key="5">
    <source>
        <dbReference type="PIRNR" id="PIRNR006443"/>
    </source>
</evidence>
<evidence type="ECO:0000256" key="2">
    <source>
        <dbReference type="ARBA" id="ARBA00006112"/>
    </source>
</evidence>
<dbReference type="InterPro" id="IPR036425">
    <property type="entry name" value="MoaB/Mog-like_dom_sf"/>
</dbReference>
<organism evidence="7 8">
    <name type="scientific">Exilibacterium tricleocarpae</name>
    <dbReference type="NCBI Taxonomy" id="2591008"/>
    <lineage>
        <taxon>Bacteria</taxon>
        <taxon>Pseudomonadati</taxon>
        <taxon>Pseudomonadota</taxon>
        <taxon>Gammaproteobacteria</taxon>
        <taxon>Cellvibrionales</taxon>
        <taxon>Cellvibrionaceae</taxon>
        <taxon>Exilibacterium</taxon>
    </lineage>
</organism>
<proteinExistence type="inferred from homology"/>
<evidence type="ECO:0000256" key="1">
    <source>
        <dbReference type="ARBA" id="ARBA00005046"/>
    </source>
</evidence>
<reference evidence="7 8" key="1">
    <citation type="submission" date="2019-06" db="EMBL/GenBank/DDBJ databases">
        <title>Whole genome sequence for Cellvibrionaceae sp. R142.</title>
        <authorList>
            <person name="Wang G."/>
        </authorList>
    </citation>
    <scope>NUCLEOTIDE SEQUENCE [LARGE SCALE GENOMIC DNA]</scope>
    <source>
        <strain evidence="7 8">R142</strain>
    </source>
</reference>
<dbReference type="InterPro" id="IPR012245">
    <property type="entry name" value="MoaB"/>
</dbReference>
<dbReference type="SUPFAM" id="SSF53218">
    <property type="entry name" value="Molybdenum cofactor biosynthesis proteins"/>
    <property type="match status" value="1"/>
</dbReference>
<sequence length="166" mass="17948">MSKEFTALNCAVLTVSDTRTETTDKSGALLAEALQEAGHRLAEKHIVKDDVYQIRAVVSRWIADPEVQAIVLTGGTGFAGRDSTPEAVAPLFDKEVVGFGELFRHISIEQIGNATVQSRALAGLANKTVIFALPGSTNACRTAWDGILRDQLDSRHQPCNFVELLV</sequence>
<dbReference type="InterPro" id="IPR001453">
    <property type="entry name" value="MoaB/Mog_dom"/>
</dbReference>
<dbReference type="PANTHER" id="PTHR43232:SF2">
    <property type="entry name" value="MOLYBDENUM COFACTOR BIOSYNTHESIS PROTEIN B"/>
    <property type="match status" value="1"/>
</dbReference>
<dbReference type="Gene3D" id="3.40.980.10">
    <property type="entry name" value="MoaB/Mog-like domain"/>
    <property type="match status" value="1"/>
</dbReference>
<gene>
    <name evidence="7" type="primary">moaB</name>
    <name evidence="7" type="ORF">FKG94_04045</name>
</gene>
<evidence type="ECO:0000259" key="6">
    <source>
        <dbReference type="SMART" id="SM00852"/>
    </source>
</evidence>
<comment type="function">
    <text evidence="5">May be involved in the biosynthesis of molybdopterin.</text>
</comment>
<comment type="pathway">
    <text evidence="1 5">Cofactor biosynthesis; molybdopterin biosynthesis.</text>
</comment>